<dbReference type="Proteomes" id="UP001054945">
    <property type="component" value="Unassembled WGS sequence"/>
</dbReference>
<accession>A0AAV4QP88</accession>
<proteinExistence type="predicted"/>
<gene>
    <name evidence="1" type="ORF">CEXT_476341</name>
</gene>
<keyword evidence="2" id="KW-1185">Reference proteome</keyword>
<dbReference type="AlphaFoldDB" id="A0AAV4QP88"/>
<comment type="caution">
    <text evidence="1">The sequence shown here is derived from an EMBL/GenBank/DDBJ whole genome shotgun (WGS) entry which is preliminary data.</text>
</comment>
<protein>
    <submittedName>
        <fullName evidence="1">Uncharacterized protein</fullName>
    </submittedName>
</protein>
<evidence type="ECO:0000313" key="1">
    <source>
        <dbReference type="EMBL" id="GIY10089.1"/>
    </source>
</evidence>
<reference evidence="1 2" key="1">
    <citation type="submission" date="2021-06" db="EMBL/GenBank/DDBJ databases">
        <title>Caerostris extrusa draft genome.</title>
        <authorList>
            <person name="Kono N."/>
            <person name="Arakawa K."/>
        </authorList>
    </citation>
    <scope>NUCLEOTIDE SEQUENCE [LARGE SCALE GENOMIC DNA]</scope>
</reference>
<organism evidence="1 2">
    <name type="scientific">Caerostris extrusa</name>
    <name type="common">Bark spider</name>
    <name type="synonym">Caerostris bankana</name>
    <dbReference type="NCBI Taxonomy" id="172846"/>
    <lineage>
        <taxon>Eukaryota</taxon>
        <taxon>Metazoa</taxon>
        <taxon>Ecdysozoa</taxon>
        <taxon>Arthropoda</taxon>
        <taxon>Chelicerata</taxon>
        <taxon>Arachnida</taxon>
        <taxon>Araneae</taxon>
        <taxon>Araneomorphae</taxon>
        <taxon>Entelegynae</taxon>
        <taxon>Araneoidea</taxon>
        <taxon>Araneidae</taxon>
        <taxon>Caerostris</taxon>
    </lineage>
</organism>
<dbReference type="EMBL" id="BPLR01006472">
    <property type="protein sequence ID" value="GIY10089.1"/>
    <property type="molecule type" value="Genomic_DNA"/>
</dbReference>
<evidence type="ECO:0000313" key="2">
    <source>
        <dbReference type="Proteomes" id="UP001054945"/>
    </source>
</evidence>
<name>A0AAV4QP88_CAEEX</name>
<sequence>MIGFGETFISLSTGEHSFLPKRFPWRRWKNRFPVTVWGLILNDVHYVPHDLQQKLDWLWGRQPNLMANFYSAFDTMRRFFMGRSQ</sequence>